<dbReference type="InterPro" id="IPR040300">
    <property type="entry name" value="At3g49055-like"/>
</dbReference>
<sequence length="566" mass="63899">MSQAAGGEDVVLSDLEGEDPIPIESTEGVSVEKFRELVAELDRERALREAAESSKSELQVSFSRLKALAHDAIKKRDEFARQRDEALREKEEALRAKDRASVELSEISKLKNEITRQLDEAVKVREWLEVEIENSRHMLVSGIEKISGKVSIFKNFAANGLPRSHKYNGLQAIAYGVIRRTNEIVEELVKQIDVTNKSRNEAREQMEQRNYEVAIEVSQLEATISGLRDEVAKKASLVEKLEKVMVEKEGKVNEIENDLLEKSSLVEKETLELRGLVDEYDVKLRNLESNIELQRPLLVDQLNLVAKIHDHLFEVIKIIDANHSDSELSESLFLPQQMDMEENIRASLAGMESIYELTGVVVEKAGHLMEEKSNEVRALNETVSVLVKEKEHINSLLRGALSQNILFDEYSKPNEFSQAAENGLGESGIDFKFGKIIGDSKVSTDRGSLDKEEDEIYTLAGALENIVKESQLDIIELRHSVEELRAESRLLKEHVESQAKELNHRKLMMDELEEKERVANESIEGLMMDIAAAEEEISRWKIAAEQEAAAGRAVEEEFVAQVCTLG</sequence>
<accession>A0AAV8SYE3</accession>
<keyword evidence="1" id="KW-0175">Coiled coil</keyword>
<organism evidence="3 4">
    <name type="scientific">Erythroxylum novogranatense</name>
    <dbReference type="NCBI Taxonomy" id="1862640"/>
    <lineage>
        <taxon>Eukaryota</taxon>
        <taxon>Viridiplantae</taxon>
        <taxon>Streptophyta</taxon>
        <taxon>Embryophyta</taxon>
        <taxon>Tracheophyta</taxon>
        <taxon>Spermatophyta</taxon>
        <taxon>Magnoliopsida</taxon>
        <taxon>eudicotyledons</taxon>
        <taxon>Gunneridae</taxon>
        <taxon>Pentapetalae</taxon>
        <taxon>rosids</taxon>
        <taxon>fabids</taxon>
        <taxon>Malpighiales</taxon>
        <taxon>Erythroxylaceae</taxon>
        <taxon>Erythroxylum</taxon>
    </lineage>
</organism>
<feature type="region of interest" description="Disordered" evidence="2">
    <location>
        <begin position="1"/>
        <end position="26"/>
    </location>
</feature>
<evidence type="ECO:0000256" key="1">
    <source>
        <dbReference type="SAM" id="Coils"/>
    </source>
</evidence>
<dbReference type="EMBL" id="JAIWQS010000007">
    <property type="protein sequence ID" value="KAJ8758939.1"/>
    <property type="molecule type" value="Genomic_DNA"/>
</dbReference>
<gene>
    <name evidence="3" type="ORF">K2173_002718</name>
</gene>
<proteinExistence type="predicted"/>
<feature type="coiled-coil region" evidence="1">
    <location>
        <begin position="76"/>
        <end position="103"/>
    </location>
</feature>
<dbReference type="AlphaFoldDB" id="A0AAV8SYE3"/>
<protein>
    <submittedName>
        <fullName evidence="3">Uncharacterized protein</fullName>
    </submittedName>
</protein>
<evidence type="ECO:0000313" key="3">
    <source>
        <dbReference type="EMBL" id="KAJ8758939.1"/>
    </source>
</evidence>
<evidence type="ECO:0000313" key="4">
    <source>
        <dbReference type="Proteomes" id="UP001159364"/>
    </source>
</evidence>
<keyword evidence="4" id="KW-1185">Reference proteome</keyword>
<dbReference type="Proteomes" id="UP001159364">
    <property type="component" value="Linkage Group LG07"/>
</dbReference>
<comment type="caution">
    <text evidence="3">The sequence shown here is derived from an EMBL/GenBank/DDBJ whole genome shotgun (WGS) entry which is preliminary data.</text>
</comment>
<feature type="coiled-coil region" evidence="1">
    <location>
        <begin position="362"/>
        <end position="389"/>
    </location>
</feature>
<evidence type="ECO:0000256" key="2">
    <source>
        <dbReference type="SAM" id="MobiDB-lite"/>
    </source>
</evidence>
<name>A0AAV8SYE3_9ROSI</name>
<feature type="coiled-coil region" evidence="1">
    <location>
        <begin position="467"/>
        <end position="550"/>
    </location>
</feature>
<dbReference type="PANTHER" id="PTHR34937">
    <property type="entry name" value="OS08G0559800 PROTEIN"/>
    <property type="match status" value="1"/>
</dbReference>
<reference evidence="3 4" key="1">
    <citation type="submission" date="2021-09" db="EMBL/GenBank/DDBJ databases">
        <title>Genomic insights and catalytic innovation underlie evolution of tropane alkaloids biosynthesis.</title>
        <authorList>
            <person name="Wang Y.-J."/>
            <person name="Tian T."/>
            <person name="Huang J.-P."/>
            <person name="Huang S.-X."/>
        </authorList>
    </citation>
    <scope>NUCLEOTIDE SEQUENCE [LARGE SCALE GENOMIC DNA]</scope>
    <source>
        <strain evidence="3">KIB-2018</strain>
        <tissue evidence="3">Leaf</tissue>
    </source>
</reference>
<dbReference type="PANTHER" id="PTHR34937:SF1">
    <property type="entry name" value="PARAMYOSIN"/>
    <property type="match status" value="1"/>
</dbReference>